<dbReference type="InterPro" id="IPR006664">
    <property type="entry name" value="OMP_bac"/>
</dbReference>
<dbReference type="Gene3D" id="2.40.160.20">
    <property type="match status" value="1"/>
</dbReference>
<evidence type="ECO:0000256" key="5">
    <source>
        <dbReference type="ARBA" id="ARBA00022729"/>
    </source>
</evidence>
<dbReference type="GO" id="GO:0015288">
    <property type="term" value="F:porin activity"/>
    <property type="evidence" value="ECO:0007669"/>
    <property type="project" value="UniProtKB-KW"/>
</dbReference>
<dbReference type="GO" id="GO:0009279">
    <property type="term" value="C:cell outer membrane"/>
    <property type="evidence" value="ECO:0007669"/>
    <property type="project" value="UniProtKB-SubCell"/>
</dbReference>
<evidence type="ECO:0000256" key="11">
    <source>
        <dbReference type="SAM" id="SignalP"/>
    </source>
</evidence>
<keyword evidence="6" id="KW-0406">Ion transport</keyword>
<keyword evidence="9" id="KW-0998">Cell outer membrane</keyword>
<keyword evidence="5 11" id="KW-0732">Signal</keyword>
<name>U2DJ98_9BACE</name>
<keyword evidence="3" id="KW-1134">Transmembrane beta strand</keyword>
<dbReference type="GO" id="GO:0006811">
    <property type="term" value="P:monoatomic ion transport"/>
    <property type="evidence" value="ECO:0007669"/>
    <property type="project" value="UniProtKB-KW"/>
</dbReference>
<comment type="subcellular location">
    <subcellularLocation>
        <location evidence="1">Cell outer membrane</location>
        <topology evidence="1">Multi-pass membrane protein</topology>
    </subcellularLocation>
</comment>
<dbReference type="PROSITE" id="PS51123">
    <property type="entry name" value="OMPA_2"/>
    <property type="match status" value="1"/>
</dbReference>
<keyword evidence="4" id="KW-0812">Transmembrane</keyword>
<dbReference type="Pfam" id="PF13505">
    <property type="entry name" value="OMP_b-brl"/>
    <property type="match status" value="1"/>
</dbReference>
<evidence type="ECO:0000256" key="1">
    <source>
        <dbReference type="ARBA" id="ARBA00004571"/>
    </source>
</evidence>
<accession>U2DJ98</accession>
<protein>
    <submittedName>
        <fullName evidence="13">OmpA family protein</fullName>
    </submittedName>
</protein>
<gene>
    <name evidence="13" type="ORF">HMPREF1981_03093</name>
</gene>
<reference evidence="13 14" key="1">
    <citation type="submission" date="2013-08" db="EMBL/GenBank/DDBJ databases">
        <authorList>
            <person name="Weinstock G."/>
            <person name="Sodergren E."/>
            <person name="Wylie T."/>
            <person name="Fulton L."/>
            <person name="Fulton R."/>
            <person name="Fronick C."/>
            <person name="O'Laughlin M."/>
            <person name="Godfrey J."/>
            <person name="Miner T."/>
            <person name="Herter B."/>
            <person name="Appelbaum E."/>
            <person name="Cordes M."/>
            <person name="Lek S."/>
            <person name="Wollam A."/>
            <person name="Pepin K.H."/>
            <person name="Palsikar V.B."/>
            <person name="Mitreva M."/>
            <person name="Wilson R.K."/>
        </authorList>
    </citation>
    <scope>NUCLEOTIDE SEQUENCE [LARGE SCALE GENOMIC DNA]</scope>
    <source>
        <strain evidence="13 14">F0041</strain>
    </source>
</reference>
<evidence type="ECO:0000256" key="9">
    <source>
        <dbReference type="ARBA" id="ARBA00023237"/>
    </source>
</evidence>
<evidence type="ECO:0000256" key="7">
    <source>
        <dbReference type="ARBA" id="ARBA00023114"/>
    </source>
</evidence>
<evidence type="ECO:0000256" key="3">
    <source>
        <dbReference type="ARBA" id="ARBA00022452"/>
    </source>
</evidence>
<dbReference type="InterPro" id="IPR027385">
    <property type="entry name" value="Beta-barrel_OMP"/>
</dbReference>
<dbReference type="CDD" id="cd07185">
    <property type="entry name" value="OmpA_C-like"/>
    <property type="match status" value="1"/>
</dbReference>
<dbReference type="EMBL" id="AWSV01000158">
    <property type="protein sequence ID" value="ERI81577.1"/>
    <property type="molecule type" value="Genomic_DNA"/>
</dbReference>
<dbReference type="InterPro" id="IPR050330">
    <property type="entry name" value="Bact_OuterMem_StrucFunc"/>
</dbReference>
<evidence type="ECO:0000256" key="8">
    <source>
        <dbReference type="ARBA" id="ARBA00023136"/>
    </source>
</evidence>
<dbReference type="PRINTS" id="PR01021">
    <property type="entry name" value="OMPADOMAIN"/>
</dbReference>
<dbReference type="Pfam" id="PF00691">
    <property type="entry name" value="OmpA"/>
    <property type="match status" value="1"/>
</dbReference>
<evidence type="ECO:0000313" key="14">
    <source>
        <dbReference type="Proteomes" id="UP000016496"/>
    </source>
</evidence>
<evidence type="ECO:0000256" key="6">
    <source>
        <dbReference type="ARBA" id="ARBA00023065"/>
    </source>
</evidence>
<dbReference type="Proteomes" id="UP000016496">
    <property type="component" value="Unassembled WGS sequence"/>
</dbReference>
<dbReference type="InterPro" id="IPR036737">
    <property type="entry name" value="OmpA-like_sf"/>
</dbReference>
<evidence type="ECO:0000256" key="2">
    <source>
        <dbReference type="ARBA" id="ARBA00022448"/>
    </source>
</evidence>
<dbReference type="PANTHER" id="PTHR30329">
    <property type="entry name" value="STATOR ELEMENT OF FLAGELLAR MOTOR COMPLEX"/>
    <property type="match status" value="1"/>
</dbReference>
<organism evidence="13 14">
    <name type="scientific">Bacteroides pyogenes F0041</name>
    <dbReference type="NCBI Taxonomy" id="1321819"/>
    <lineage>
        <taxon>Bacteria</taxon>
        <taxon>Pseudomonadati</taxon>
        <taxon>Bacteroidota</taxon>
        <taxon>Bacteroidia</taxon>
        <taxon>Bacteroidales</taxon>
        <taxon>Bacteroidaceae</taxon>
        <taxon>Bacteroides</taxon>
    </lineage>
</organism>
<comment type="caution">
    <text evidence="13">The sequence shown here is derived from an EMBL/GenBank/DDBJ whole genome shotgun (WGS) entry which is preliminary data.</text>
</comment>
<evidence type="ECO:0000256" key="10">
    <source>
        <dbReference type="PROSITE-ProRule" id="PRU00473"/>
    </source>
</evidence>
<dbReference type="HOGENOM" id="CLU_060947_0_0_10"/>
<dbReference type="SUPFAM" id="SSF56925">
    <property type="entry name" value="OMPA-like"/>
    <property type="match status" value="1"/>
</dbReference>
<dbReference type="PANTHER" id="PTHR30329:SF21">
    <property type="entry name" value="LIPOPROTEIN YIAD-RELATED"/>
    <property type="match status" value="1"/>
</dbReference>
<feature type="chain" id="PRO_5004625224" evidence="11">
    <location>
        <begin position="20"/>
        <end position="401"/>
    </location>
</feature>
<evidence type="ECO:0000259" key="12">
    <source>
        <dbReference type="PROSITE" id="PS51123"/>
    </source>
</evidence>
<keyword evidence="8 10" id="KW-0472">Membrane</keyword>
<evidence type="ECO:0000256" key="4">
    <source>
        <dbReference type="ARBA" id="ARBA00022692"/>
    </source>
</evidence>
<dbReference type="PATRIC" id="fig|1321819.3.peg.2860"/>
<evidence type="ECO:0000313" key="13">
    <source>
        <dbReference type="EMBL" id="ERI81577.1"/>
    </source>
</evidence>
<dbReference type="RefSeq" id="WP_021646851.1">
    <property type="nucleotide sequence ID" value="NZ_KE993154.1"/>
</dbReference>
<keyword evidence="7" id="KW-0626">Porin</keyword>
<dbReference type="SUPFAM" id="SSF103088">
    <property type="entry name" value="OmpA-like"/>
    <property type="match status" value="1"/>
</dbReference>
<feature type="signal peptide" evidence="11">
    <location>
        <begin position="1"/>
        <end position="19"/>
    </location>
</feature>
<dbReference type="OrthoDB" id="9805336at2"/>
<dbReference type="GO" id="GO:0046930">
    <property type="term" value="C:pore complex"/>
    <property type="evidence" value="ECO:0007669"/>
    <property type="project" value="UniProtKB-KW"/>
</dbReference>
<keyword evidence="2" id="KW-0813">Transport</keyword>
<feature type="domain" description="OmpA-like" evidence="12">
    <location>
        <begin position="272"/>
        <end position="390"/>
    </location>
</feature>
<dbReference type="Gene3D" id="3.30.1330.60">
    <property type="entry name" value="OmpA-like domain"/>
    <property type="match status" value="1"/>
</dbReference>
<sequence>MKKVILIICAILCLPSVWAQHSENNELLAEKPVKKNKRAWELGIGGALINWNRVAVTGFQNLQDGYLYNLKAEHLMGGVNLYVARELNRWFYLDLQGTMGMAKNHHRTPENDNKHNFLYMGGLGLQWRLSPMFRSKYVEPYLRVGMNYLHKDFDARYSGIFYEDPTGKAHWEATDTWNKNGREKDKDSFFPLSLGAGVNAWLNNSLGLGLQGEYLMPLQKNLPRFAQITLRVMWRIGGHDKRPAPVVQYVEIDRPVERVVERIVEKEVRVPAEQKICDMFDNVNFEFDKYALTAESETILDKAAEMLKEHRGSRFLITGFTDARGTDAYNLRLSRNRAKAVVDALVKRGVPAEMLKSRGVGKRAVSVPASESVNVRLGDRKVTIERITKSEYWNKLPQHQD</sequence>
<dbReference type="AlphaFoldDB" id="U2DJ98"/>
<dbReference type="InterPro" id="IPR011250">
    <property type="entry name" value="OMP/PagP_B-barrel"/>
</dbReference>
<dbReference type="InterPro" id="IPR006665">
    <property type="entry name" value="OmpA-like"/>
</dbReference>
<proteinExistence type="predicted"/>